<dbReference type="Proteomes" id="UP001314635">
    <property type="component" value="Unassembled WGS sequence"/>
</dbReference>
<dbReference type="Gene3D" id="1.10.10.60">
    <property type="entry name" value="Homeodomain-like"/>
    <property type="match status" value="1"/>
</dbReference>
<gene>
    <name evidence="2" type="ORF">JQ619_30000</name>
</gene>
<evidence type="ECO:0000313" key="3">
    <source>
        <dbReference type="Proteomes" id="UP001314635"/>
    </source>
</evidence>
<dbReference type="SUPFAM" id="SSF46689">
    <property type="entry name" value="Homeodomain-like"/>
    <property type="match status" value="1"/>
</dbReference>
<name>A0ABS5GF86_9BRAD</name>
<evidence type="ECO:0000259" key="1">
    <source>
        <dbReference type="Pfam" id="PF02954"/>
    </source>
</evidence>
<evidence type="ECO:0000313" key="2">
    <source>
        <dbReference type="EMBL" id="MBR1139998.1"/>
    </source>
</evidence>
<feature type="domain" description="DNA binding HTH" evidence="1">
    <location>
        <begin position="37"/>
        <end position="77"/>
    </location>
</feature>
<keyword evidence="3" id="KW-1185">Reference proteome</keyword>
<reference evidence="3" key="1">
    <citation type="journal article" date="2021" name="ISME J.">
        <title>Evolutionary origin and ecological implication of a unique nif island in free-living Bradyrhizobium lineages.</title>
        <authorList>
            <person name="Tao J."/>
        </authorList>
    </citation>
    <scope>NUCLEOTIDE SEQUENCE [LARGE SCALE GENOMIC DNA]</scope>
    <source>
        <strain evidence="3">SZCCT0094</strain>
    </source>
</reference>
<dbReference type="InterPro" id="IPR002197">
    <property type="entry name" value="HTH_Fis"/>
</dbReference>
<dbReference type="PRINTS" id="PR01590">
    <property type="entry name" value="HTHFIS"/>
</dbReference>
<dbReference type="EMBL" id="JAFCLK010000035">
    <property type="protein sequence ID" value="MBR1139998.1"/>
    <property type="molecule type" value="Genomic_DNA"/>
</dbReference>
<accession>A0ABS5GF86</accession>
<dbReference type="InterPro" id="IPR009057">
    <property type="entry name" value="Homeodomain-like_sf"/>
</dbReference>
<comment type="caution">
    <text evidence="2">The sequence shown here is derived from an EMBL/GenBank/DDBJ whole genome shotgun (WGS) entry which is preliminary data.</text>
</comment>
<organism evidence="2 3">
    <name type="scientific">Bradyrhizobium denitrificans</name>
    <dbReference type="NCBI Taxonomy" id="2734912"/>
    <lineage>
        <taxon>Bacteria</taxon>
        <taxon>Pseudomonadati</taxon>
        <taxon>Pseudomonadota</taxon>
        <taxon>Alphaproteobacteria</taxon>
        <taxon>Hyphomicrobiales</taxon>
        <taxon>Nitrobacteraceae</taxon>
        <taxon>Bradyrhizobium</taxon>
    </lineage>
</organism>
<proteinExistence type="predicted"/>
<dbReference type="Pfam" id="PF02954">
    <property type="entry name" value="HTH_8"/>
    <property type="match status" value="1"/>
</dbReference>
<sequence>MSQELSADAASPSLVPLVMPPSPSATEVLPLLIGTPLSDIERELIVQTLARCNGNRTHAARLLGMPVRTLRNKIRGYTAEGIAVPAYTA</sequence>
<dbReference type="RefSeq" id="WP_041750961.1">
    <property type="nucleotide sequence ID" value="NZ_JABFDP010000032.1"/>
</dbReference>
<protein>
    <submittedName>
        <fullName evidence="2">Fis family transcriptional regulator</fullName>
    </submittedName>
</protein>